<feature type="transmembrane region" description="Helical" evidence="1">
    <location>
        <begin position="268"/>
        <end position="294"/>
    </location>
</feature>
<dbReference type="InterPro" id="IPR052556">
    <property type="entry name" value="PolySynth_Transporter"/>
</dbReference>
<evidence type="ECO:0000313" key="3">
    <source>
        <dbReference type="Proteomes" id="UP000298656"/>
    </source>
</evidence>
<evidence type="ECO:0000256" key="1">
    <source>
        <dbReference type="SAM" id="Phobius"/>
    </source>
</evidence>
<keyword evidence="1" id="KW-0472">Membrane</keyword>
<feature type="transmembrane region" description="Helical" evidence="1">
    <location>
        <begin position="306"/>
        <end position="331"/>
    </location>
</feature>
<feature type="transmembrane region" description="Helical" evidence="1">
    <location>
        <begin position="95"/>
        <end position="117"/>
    </location>
</feature>
<keyword evidence="3" id="KW-1185">Reference proteome</keyword>
<feature type="transmembrane region" description="Helical" evidence="1">
    <location>
        <begin position="338"/>
        <end position="356"/>
    </location>
</feature>
<evidence type="ECO:0000313" key="2">
    <source>
        <dbReference type="EMBL" id="QCP54118.1"/>
    </source>
</evidence>
<accession>A0A4P8IXJ1</accession>
<gene>
    <name evidence="2" type="ORF">FAZ95_34600</name>
</gene>
<organism evidence="2 3">
    <name type="scientific">Trinickia violacea</name>
    <dbReference type="NCBI Taxonomy" id="2571746"/>
    <lineage>
        <taxon>Bacteria</taxon>
        <taxon>Pseudomonadati</taxon>
        <taxon>Pseudomonadota</taxon>
        <taxon>Betaproteobacteria</taxon>
        <taxon>Burkholderiales</taxon>
        <taxon>Burkholderiaceae</taxon>
        <taxon>Trinickia</taxon>
    </lineage>
</organism>
<keyword evidence="1" id="KW-1133">Transmembrane helix</keyword>
<evidence type="ECO:0008006" key="4">
    <source>
        <dbReference type="Google" id="ProtNLM"/>
    </source>
</evidence>
<dbReference type="PANTHER" id="PTHR43424:SF1">
    <property type="entry name" value="LOCUS PUTATIVE PROTEIN 1-RELATED"/>
    <property type="match status" value="1"/>
</dbReference>
<proteinExistence type="predicted"/>
<reference evidence="2 3" key="1">
    <citation type="submission" date="2019-05" db="EMBL/GenBank/DDBJ databases">
        <title>Burkholderia sp. DHOD12, isolated from subtropical forest soil.</title>
        <authorList>
            <person name="Gao Z.-H."/>
            <person name="Qiu L.-H."/>
        </authorList>
    </citation>
    <scope>NUCLEOTIDE SEQUENCE [LARGE SCALE GENOMIC DNA]</scope>
    <source>
        <strain evidence="2 3">DHOD12</strain>
    </source>
</reference>
<sequence length="391" mass="42352">MAMLAAFASNYLFARMYGAALFGELQYALSLAYIVGSAALIFSAQSVSPILGRHTLLRHLVFYSAFRLRLSVTVLVFVIFSGIVLLIIRPHSLELTLIAGLAMFAEPISLGALMAYVDSRPWIVTRAKAYASSARVIWLYLAAHASLGAAVASIAWPIEACVAAAAPFFRYRALAIAEPRHLRNSDAVKRILIARGLKLWPAIAAGIFLLRIDRILLGSLISKAELGVYAAAASLVEQWNMMGATLALALAPKLVFGMRSGAEIRRGALMLGTYLAALAVAGSIGNFFIGRYVFLAIYGHAFESGISILNVAMFCSVVVFADSGFSAWLFAAKQYRMLLIKQILTVMAIVVSPFLFPRSYIQYSPSIGSAASLALFWLVLIVKTHSRAVKK</sequence>
<feature type="transmembrane region" description="Helical" evidence="1">
    <location>
        <begin position="28"/>
        <end position="47"/>
    </location>
</feature>
<feature type="transmembrane region" description="Helical" evidence="1">
    <location>
        <begin position="192"/>
        <end position="212"/>
    </location>
</feature>
<dbReference type="RefSeq" id="WP_137336886.1">
    <property type="nucleotide sequence ID" value="NZ_CP040078.1"/>
</dbReference>
<dbReference type="AlphaFoldDB" id="A0A4P8IXJ1"/>
<name>A0A4P8IXJ1_9BURK</name>
<feature type="transmembrane region" description="Helical" evidence="1">
    <location>
        <begin position="239"/>
        <end position="256"/>
    </location>
</feature>
<dbReference type="EMBL" id="CP040078">
    <property type="protein sequence ID" value="QCP54118.1"/>
    <property type="molecule type" value="Genomic_DNA"/>
</dbReference>
<dbReference type="Proteomes" id="UP000298656">
    <property type="component" value="Chromosome 2"/>
</dbReference>
<protein>
    <recommendedName>
        <fullName evidence="4">Lipopolysaccharide biosynthesis protein</fullName>
    </recommendedName>
</protein>
<feature type="transmembrane region" description="Helical" evidence="1">
    <location>
        <begin position="362"/>
        <end position="382"/>
    </location>
</feature>
<feature type="transmembrane region" description="Helical" evidence="1">
    <location>
        <begin position="68"/>
        <end position="89"/>
    </location>
</feature>
<dbReference type="PANTHER" id="PTHR43424">
    <property type="entry name" value="LOCUS PUTATIVE PROTEIN 1-RELATED"/>
    <property type="match status" value="1"/>
</dbReference>
<dbReference type="KEGG" id="tvl:FAZ95_34600"/>
<keyword evidence="1" id="KW-0812">Transmembrane</keyword>
<feature type="transmembrane region" description="Helical" evidence="1">
    <location>
        <begin position="153"/>
        <end position="171"/>
    </location>
</feature>
<dbReference type="OrthoDB" id="8999420at2"/>